<organism evidence="2">
    <name type="scientific">Alexandrium monilatum</name>
    <dbReference type="NCBI Taxonomy" id="311494"/>
    <lineage>
        <taxon>Eukaryota</taxon>
        <taxon>Sar</taxon>
        <taxon>Alveolata</taxon>
        <taxon>Dinophyceae</taxon>
        <taxon>Gonyaulacales</taxon>
        <taxon>Pyrocystaceae</taxon>
        <taxon>Alexandrium</taxon>
    </lineage>
</organism>
<feature type="compositionally biased region" description="Low complexity" evidence="1">
    <location>
        <begin position="302"/>
        <end position="331"/>
    </location>
</feature>
<name>A0A7S4Q0M5_9DINO</name>
<feature type="region of interest" description="Disordered" evidence="1">
    <location>
        <begin position="435"/>
        <end position="475"/>
    </location>
</feature>
<feature type="compositionally biased region" description="Pro residues" evidence="1">
    <location>
        <begin position="184"/>
        <end position="198"/>
    </location>
</feature>
<feature type="compositionally biased region" description="Basic residues" evidence="1">
    <location>
        <begin position="462"/>
        <end position="475"/>
    </location>
</feature>
<feature type="region of interest" description="Disordered" evidence="1">
    <location>
        <begin position="260"/>
        <end position="348"/>
    </location>
</feature>
<dbReference type="EMBL" id="HBNR01012463">
    <property type="protein sequence ID" value="CAE4568438.1"/>
    <property type="molecule type" value="Transcribed_RNA"/>
</dbReference>
<sequence length="475" mass="50326">MFRTGSPPRAHCLALAASLHAPESSTPRAGSLDPLLQAQLSNLTESLRSLLRSDKHPTASWEPATSLLGFPTAPAQPPAPPLAPPLVSPLDFQEVAPASEPDSCSGTCCSRHCYVLTRQREALAQSLAGLAARAFNWSAGMSKVLRRDLAEIIVEYISPCVALHPDLREVVTELERTEWAGARPTPPARAPPPEPLLPRPSLRDLGYGWPLLDGEKPDKPDPLLDRPFEPGRRSSAIWEWWDSDMGSFHDQLCPVCGSCGGPAPSDSKSAEAKGTDLSGPAVRGSSEGPPPSDSRHVDLLQPAATAASRPPANSSPSPDARPRPSVNSSPSPDRPEGHPAPAEPWTRKVPEIEYVDTAVHIPVQRHRQHVSTATTVQKPVEAGSARAGRRGSAAGDGDAWDRVASVMVHPAAANGHAPPRLLFQGQAPMNELLAQASCSSASASDSASNSASGSSGDEGVVRKRSSEKRQPKRRS</sequence>
<accession>A0A7S4Q0M5</accession>
<proteinExistence type="predicted"/>
<feature type="compositionally biased region" description="Low complexity" evidence="1">
    <location>
        <begin position="435"/>
        <end position="455"/>
    </location>
</feature>
<protein>
    <submittedName>
        <fullName evidence="2">Uncharacterized protein</fullName>
    </submittedName>
</protein>
<reference evidence="2" key="1">
    <citation type="submission" date="2021-01" db="EMBL/GenBank/DDBJ databases">
        <authorList>
            <person name="Corre E."/>
            <person name="Pelletier E."/>
            <person name="Niang G."/>
            <person name="Scheremetjew M."/>
            <person name="Finn R."/>
            <person name="Kale V."/>
            <person name="Holt S."/>
            <person name="Cochrane G."/>
            <person name="Meng A."/>
            <person name="Brown T."/>
            <person name="Cohen L."/>
        </authorList>
    </citation>
    <scope>NUCLEOTIDE SEQUENCE</scope>
    <source>
        <strain evidence="2">CCMP3105</strain>
    </source>
</reference>
<gene>
    <name evidence="2" type="ORF">AMON00008_LOCUS8057</name>
</gene>
<evidence type="ECO:0000313" key="2">
    <source>
        <dbReference type="EMBL" id="CAE4568438.1"/>
    </source>
</evidence>
<evidence type="ECO:0000256" key="1">
    <source>
        <dbReference type="SAM" id="MobiDB-lite"/>
    </source>
</evidence>
<feature type="compositionally biased region" description="Low complexity" evidence="1">
    <location>
        <begin position="382"/>
        <end position="396"/>
    </location>
</feature>
<feature type="region of interest" description="Disordered" evidence="1">
    <location>
        <begin position="365"/>
        <end position="396"/>
    </location>
</feature>
<feature type="region of interest" description="Disordered" evidence="1">
    <location>
        <begin position="178"/>
        <end position="229"/>
    </location>
</feature>
<feature type="compositionally biased region" description="Basic and acidic residues" evidence="1">
    <location>
        <begin position="213"/>
        <end position="229"/>
    </location>
</feature>
<dbReference type="AlphaFoldDB" id="A0A7S4Q0M5"/>